<dbReference type="Gene3D" id="1.10.10.10">
    <property type="entry name" value="Winged helix-like DNA-binding domain superfamily/Winged helix DNA-binding domain"/>
    <property type="match status" value="1"/>
</dbReference>
<feature type="domain" description="HTH lysR-type" evidence="5">
    <location>
        <begin position="1"/>
        <end position="59"/>
    </location>
</feature>
<evidence type="ECO:0000256" key="1">
    <source>
        <dbReference type="ARBA" id="ARBA00009437"/>
    </source>
</evidence>
<organism evidence="6 7">
    <name type="scientific">Burkholderia cepacia</name>
    <name type="common">Pseudomonas cepacia</name>
    <dbReference type="NCBI Taxonomy" id="292"/>
    <lineage>
        <taxon>Bacteria</taxon>
        <taxon>Pseudomonadati</taxon>
        <taxon>Pseudomonadota</taxon>
        <taxon>Betaproteobacteria</taxon>
        <taxon>Burkholderiales</taxon>
        <taxon>Burkholderiaceae</taxon>
        <taxon>Burkholderia</taxon>
        <taxon>Burkholderia cepacia complex</taxon>
    </lineage>
</organism>
<evidence type="ECO:0000256" key="3">
    <source>
        <dbReference type="ARBA" id="ARBA00023125"/>
    </source>
</evidence>
<dbReference type="PATRIC" id="fig|292.27.peg.8236"/>
<evidence type="ECO:0000256" key="4">
    <source>
        <dbReference type="ARBA" id="ARBA00023163"/>
    </source>
</evidence>
<keyword evidence="3" id="KW-0238">DNA-binding</keyword>
<name>A0A0J6A919_BURCE</name>
<dbReference type="Gene3D" id="3.40.190.290">
    <property type="match status" value="1"/>
</dbReference>
<evidence type="ECO:0000313" key="7">
    <source>
        <dbReference type="Proteomes" id="UP000036338"/>
    </source>
</evidence>
<accession>A0A0J6A919</accession>
<sequence>MDRIAAMNAFVRVVEAGTFTKAADTLDMPNATLTRLIQKLEEDLQVRLLHRTTRSVTVTPEGAIYYERVVRLLADLAEIESSTTHARAKPSGKIRVDTAAAIGTLVLVPALAAFYDAYPDVEIELDIGNKRTDLIAEGIDCAIRAGEVDEQSLVARQIGSFGFTTCATPAFLDTHGTPASPDALRDFPTLGMIPSRGGRSLPFQFSEDGKRNDLALNHRLVVNDTNAYLAAGHANLGIIQAPSYSVRAAIAAGTLVPILEDWTPHANPVYVIYAPNRYLSAKVRVFIDWVIALFERDEHLRRR</sequence>
<evidence type="ECO:0000313" key="6">
    <source>
        <dbReference type="EMBL" id="KML62285.1"/>
    </source>
</evidence>
<protein>
    <submittedName>
        <fullName evidence="6">LysR family transcriptional regulator</fullName>
    </submittedName>
</protein>
<dbReference type="GO" id="GO:0003700">
    <property type="term" value="F:DNA-binding transcription factor activity"/>
    <property type="evidence" value="ECO:0007669"/>
    <property type="project" value="InterPro"/>
</dbReference>
<dbReference type="EMBL" id="LDWR01000008">
    <property type="protein sequence ID" value="KML62285.1"/>
    <property type="molecule type" value="Genomic_DNA"/>
</dbReference>
<comment type="caution">
    <text evidence="6">The sequence shown here is derived from an EMBL/GenBank/DDBJ whole genome shotgun (WGS) entry which is preliminary data.</text>
</comment>
<dbReference type="CDD" id="cd08472">
    <property type="entry name" value="PBP2_CrgA_like_3"/>
    <property type="match status" value="1"/>
</dbReference>
<dbReference type="PANTHER" id="PTHR30537:SF17">
    <property type="entry name" value="LYSR-FAMILY REGULATORY PROTEIN"/>
    <property type="match status" value="1"/>
</dbReference>
<dbReference type="PROSITE" id="PS50931">
    <property type="entry name" value="HTH_LYSR"/>
    <property type="match status" value="1"/>
</dbReference>
<evidence type="ECO:0000256" key="2">
    <source>
        <dbReference type="ARBA" id="ARBA00023015"/>
    </source>
</evidence>
<dbReference type="InterPro" id="IPR036388">
    <property type="entry name" value="WH-like_DNA-bd_sf"/>
</dbReference>
<proteinExistence type="inferred from homology"/>
<dbReference type="InterPro" id="IPR058163">
    <property type="entry name" value="LysR-type_TF_proteobact-type"/>
</dbReference>
<gene>
    <name evidence="6" type="ORF">VL15_03615</name>
</gene>
<reference evidence="6 7" key="1">
    <citation type="submission" date="2015-05" db="EMBL/GenBank/DDBJ databases">
        <title>Draft genome of Burkholderia cepacia LK29.</title>
        <authorList>
            <person name="Chan X.Y."/>
        </authorList>
    </citation>
    <scope>NUCLEOTIDE SEQUENCE [LARGE SCALE GENOMIC DNA]</scope>
    <source>
        <strain evidence="6 7">LK29</strain>
    </source>
</reference>
<dbReference type="FunFam" id="1.10.10.10:FF:000001">
    <property type="entry name" value="LysR family transcriptional regulator"/>
    <property type="match status" value="1"/>
</dbReference>
<dbReference type="RefSeq" id="WP_048243160.1">
    <property type="nucleotide sequence ID" value="NZ_LDWR01000008.1"/>
</dbReference>
<dbReference type="Pfam" id="PF03466">
    <property type="entry name" value="LysR_substrate"/>
    <property type="match status" value="1"/>
</dbReference>
<dbReference type="AlphaFoldDB" id="A0A0J6A919"/>
<dbReference type="InterPro" id="IPR036390">
    <property type="entry name" value="WH_DNA-bd_sf"/>
</dbReference>
<dbReference type="SUPFAM" id="SSF53850">
    <property type="entry name" value="Periplasmic binding protein-like II"/>
    <property type="match status" value="1"/>
</dbReference>
<keyword evidence="2" id="KW-0805">Transcription regulation</keyword>
<comment type="similarity">
    <text evidence="1">Belongs to the LysR transcriptional regulatory family.</text>
</comment>
<dbReference type="GO" id="GO:0043565">
    <property type="term" value="F:sequence-specific DNA binding"/>
    <property type="evidence" value="ECO:0007669"/>
    <property type="project" value="TreeGrafter"/>
</dbReference>
<dbReference type="Pfam" id="PF00126">
    <property type="entry name" value="HTH_1"/>
    <property type="match status" value="1"/>
</dbReference>
<evidence type="ECO:0000259" key="5">
    <source>
        <dbReference type="PROSITE" id="PS50931"/>
    </source>
</evidence>
<keyword evidence="4" id="KW-0804">Transcription</keyword>
<dbReference type="PANTHER" id="PTHR30537">
    <property type="entry name" value="HTH-TYPE TRANSCRIPTIONAL REGULATOR"/>
    <property type="match status" value="1"/>
</dbReference>
<dbReference type="Proteomes" id="UP000036338">
    <property type="component" value="Unassembled WGS sequence"/>
</dbReference>
<dbReference type="InterPro" id="IPR000847">
    <property type="entry name" value="LysR_HTH_N"/>
</dbReference>
<dbReference type="SUPFAM" id="SSF46785">
    <property type="entry name" value="Winged helix' DNA-binding domain"/>
    <property type="match status" value="1"/>
</dbReference>
<dbReference type="GO" id="GO:0006351">
    <property type="term" value="P:DNA-templated transcription"/>
    <property type="evidence" value="ECO:0007669"/>
    <property type="project" value="TreeGrafter"/>
</dbReference>
<dbReference type="InterPro" id="IPR005119">
    <property type="entry name" value="LysR_subst-bd"/>
</dbReference>